<dbReference type="EMBL" id="FJ754216">
    <property type="protein sequence ID" value="ACO50429.1"/>
    <property type="molecule type" value="mRNA"/>
</dbReference>
<gene>
    <name evidence="1" type="primary">CLH2</name>
</gene>
<accession>C1JZ62</accession>
<keyword evidence="1" id="KW-0934">Plastid</keyword>
<dbReference type="InterPro" id="IPR029058">
    <property type="entry name" value="AB_hydrolase_fold"/>
</dbReference>
<dbReference type="SUPFAM" id="SSF53474">
    <property type="entry name" value="alpha/beta-Hydrolases"/>
    <property type="match status" value="1"/>
</dbReference>
<dbReference type="Pfam" id="PF07224">
    <property type="entry name" value="Chlorophyllase"/>
    <property type="match status" value="1"/>
</dbReference>
<dbReference type="InterPro" id="IPR017395">
    <property type="entry name" value="Chlorophyllase-like"/>
</dbReference>
<dbReference type="GO" id="GO:0047746">
    <property type="term" value="F:chlorophyllase activity"/>
    <property type="evidence" value="ECO:0007669"/>
    <property type="project" value="TreeGrafter"/>
</dbReference>
<protein>
    <submittedName>
        <fullName evidence="1">Chlorophyllase 2</fullName>
    </submittedName>
</protein>
<name>C1JZ62_9ROSI</name>
<organism evidence="1">
    <name type="scientific">Pachira macrocarpa</name>
    <dbReference type="NCBI Taxonomy" id="197125"/>
    <lineage>
        <taxon>Eukaryota</taxon>
        <taxon>Viridiplantae</taxon>
        <taxon>Streptophyta</taxon>
        <taxon>Embryophyta</taxon>
        <taxon>Tracheophyta</taxon>
        <taxon>Spermatophyta</taxon>
        <taxon>Magnoliopsida</taxon>
        <taxon>eudicotyledons</taxon>
        <taxon>Gunneridae</taxon>
        <taxon>Pentapetalae</taxon>
        <taxon>rosids</taxon>
        <taxon>malvids</taxon>
        <taxon>Malvales</taxon>
        <taxon>Malvaceae</taxon>
        <taxon>Bombacoideae</taxon>
        <taxon>Pachira</taxon>
    </lineage>
</organism>
<dbReference type="ESTHER" id="9rosi-c1jz62">
    <property type="family name" value="Chlorophyllase_Plant"/>
</dbReference>
<reference evidence="1" key="1">
    <citation type="journal article" date="2014" name="Plant Syst. Evol.">
        <title>Molecular, structural, and phylogenetic characterization of two chlorophyllase isoforms in Pachira macrocarpa .</title>
        <authorList>
            <person name="Chen M.C.-M."/>
            <person name="Yang J.-H."/>
            <person name="Liu C.-H."/>
            <person name="Lin K.-H."/>
            <person name="Yang C.-M."/>
        </authorList>
    </citation>
    <scope>NUCLEOTIDE SEQUENCE</scope>
</reference>
<proteinExistence type="evidence at transcript level"/>
<dbReference type="Gene3D" id="3.40.50.1820">
    <property type="entry name" value="alpha/beta hydrolase"/>
    <property type="match status" value="1"/>
</dbReference>
<dbReference type="PANTHER" id="PTHR33428">
    <property type="entry name" value="CHLOROPHYLLASE-2, CHLOROPLASTIC"/>
    <property type="match status" value="1"/>
</dbReference>
<dbReference type="GO" id="GO:0015996">
    <property type="term" value="P:chlorophyll catabolic process"/>
    <property type="evidence" value="ECO:0007669"/>
    <property type="project" value="UniProtKB-UniPathway"/>
</dbReference>
<dbReference type="AlphaFoldDB" id="C1JZ62"/>
<dbReference type="BRENDA" id="3.1.1.14">
    <property type="organism ID" value="8170"/>
</dbReference>
<dbReference type="UniPathway" id="UPA00674"/>
<evidence type="ECO:0000313" key="1">
    <source>
        <dbReference type="EMBL" id="ACO50429.1"/>
    </source>
</evidence>
<sequence length="313" mass="33781">MAQLLETKHDLSTVVPVFVTGKYHPTSVSVDPSNSSPSSPPKPLLIFTPSEQGTYPVILFFHGFYLRNNFYTGLLLHISSHGFIIVAPQLSNIIPPSGTEEVEHAAKVADWLPSGLPSVLPGNVEANLAKLALVGHSRGGKTAFALALGRAKTAQNFSALVGIDPVAGNRFGETSPKILTYTPGSFDLSIPVAVVGTGLGPESKGCMPCPCAPTQYNHEEFFNECKPPRVHFDAKNYGHMDTLDDNPSGFIGKLSDTICVNGEGPRDPMRRCVGGIVVAFLNYFFEAEKEDFMTIMNEPYVAPVTLDQVQFNV</sequence>
<geneLocation type="plastid" evidence="1"/>
<dbReference type="PANTHER" id="PTHR33428:SF10">
    <property type="entry name" value="CHLOROPHYLLASE-1"/>
    <property type="match status" value="1"/>
</dbReference>